<dbReference type="Proteomes" id="UP000324974">
    <property type="component" value="Chromosome"/>
</dbReference>
<dbReference type="AlphaFoldDB" id="A0A5C1ADP1"/>
<dbReference type="EMBL" id="CP042425">
    <property type="protein sequence ID" value="QEL15234.1"/>
    <property type="molecule type" value="Genomic_DNA"/>
</dbReference>
<sequence length="190" mass="20971">MTTDDILARIDRLFADRGAEEYHGEAVSQLEHALQSAAAGEREGAAAELVVAALLHDVGHLIQPHGEDAAERGIDDRHESLGQRFLQKHFGPAVTEPVRLHVAAKRYLCAVEPEYLARLSPASRRSLELQGGPMSATEVAAFEGEEFYRSATQLRRWDDTAKVPGLPTPPLGHFRDLIRKAFRDRDSQTG</sequence>
<evidence type="ECO:0000313" key="2">
    <source>
        <dbReference type="EMBL" id="QEL15234.1"/>
    </source>
</evidence>
<dbReference type="SUPFAM" id="SSF109604">
    <property type="entry name" value="HD-domain/PDEase-like"/>
    <property type="match status" value="1"/>
</dbReference>
<dbReference type="NCBIfam" id="TIGR03276">
    <property type="entry name" value="Phn-HD"/>
    <property type="match status" value="1"/>
</dbReference>
<gene>
    <name evidence="2" type="ORF">PX52LOC_02149</name>
</gene>
<reference evidence="3" key="1">
    <citation type="submission" date="2019-08" db="EMBL/GenBank/DDBJ databases">
        <title>Limnoglobus roseus gen. nov., sp. nov., a novel freshwater planctomycete with a giant genome from the family Gemmataceae.</title>
        <authorList>
            <person name="Kulichevskaya I.S."/>
            <person name="Naumoff D.G."/>
            <person name="Miroshnikov K."/>
            <person name="Ivanova A."/>
            <person name="Philippov D.A."/>
            <person name="Hakobyan A."/>
            <person name="Rijpstra I.C."/>
            <person name="Sinninghe Damste J.S."/>
            <person name="Liesack W."/>
            <person name="Dedysh S.N."/>
        </authorList>
    </citation>
    <scope>NUCLEOTIDE SEQUENCE [LARGE SCALE GENOMIC DNA]</scope>
    <source>
        <strain evidence="3">PX52</strain>
    </source>
</reference>
<dbReference type="PANTHER" id="PTHR40202">
    <property type="match status" value="1"/>
</dbReference>
<feature type="domain" description="HD" evidence="1">
    <location>
        <begin position="31"/>
        <end position="99"/>
    </location>
</feature>
<protein>
    <submittedName>
        <fullName evidence="2">HD domain-containing protein</fullName>
    </submittedName>
</protein>
<proteinExistence type="predicted"/>
<accession>A0A5C1ADP1</accession>
<dbReference type="PANTHER" id="PTHR40202:SF1">
    <property type="entry name" value="HD DOMAIN-CONTAINING PROTEIN"/>
    <property type="match status" value="1"/>
</dbReference>
<name>A0A5C1ADP1_9BACT</name>
<dbReference type="RefSeq" id="WP_149110063.1">
    <property type="nucleotide sequence ID" value="NZ_CP042425.1"/>
</dbReference>
<keyword evidence="3" id="KW-1185">Reference proteome</keyword>
<dbReference type="OrthoDB" id="823268at2"/>
<dbReference type="Pfam" id="PF01966">
    <property type="entry name" value="HD"/>
    <property type="match status" value="1"/>
</dbReference>
<organism evidence="2 3">
    <name type="scientific">Limnoglobus roseus</name>
    <dbReference type="NCBI Taxonomy" id="2598579"/>
    <lineage>
        <taxon>Bacteria</taxon>
        <taxon>Pseudomonadati</taxon>
        <taxon>Planctomycetota</taxon>
        <taxon>Planctomycetia</taxon>
        <taxon>Gemmatales</taxon>
        <taxon>Gemmataceae</taxon>
        <taxon>Limnoglobus</taxon>
    </lineage>
</organism>
<evidence type="ECO:0000259" key="1">
    <source>
        <dbReference type="Pfam" id="PF01966"/>
    </source>
</evidence>
<dbReference type="KEGG" id="lrs:PX52LOC_02149"/>
<dbReference type="InterPro" id="IPR017670">
    <property type="entry name" value="Phosphonate_degrad-assoc"/>
</dbReference>
<dbReference type="Gene3D" id="1.10.3210.10">
    <property type="entry name" value="Hypothetical protein af1432"/>
    <property type="match status" value="1"/>
</dbReference>
<dbReference type="InterPro" id="IPR006674">
    <property type="entry name" value="HD_domain"/>
</dbReference>
<dbReference type="InterPro" id="IPR052567">
    <property type="entry name" value="OP_Dioxygenase"/>
</dbReference>
<evidence type="ECO:0000313" key="3">
    <source>
        <dbReference type="Proteomes" id="UP000324974"/>
    </source>
</evidence>